<comment type="caution">
    <text evidence="1">The sequence shown here is derived from an EMBL/GenBank/DDBJ whole genome shotgun (WGS) entry which is preliminary data.</text>
</comment>
<dbReference type="AlphaFoldDB" id="A0A2U1KF02"/>
<evidence type="ECO:0000313" key="1">
    <source>
        <dbReference type="EMBL" id="PWA35291.1"/>
    </source>
</evidence>
<dbReference type="EMBL" id="PKPP01020287">
    <property type="protein sequence ID" value="PWA35291.1"/>
    <property type="molecule type" value="Genomic_DNA"/>
</dbReference>
<evidence type="ECO:0000313" key="2">
    <source>
        <dbReference type="Proteomes" id="UP000245207"/>
    </source>
</evidence>
<organism evidence="1 2">
    <name type="scientific">Artemisia annua</name>
    <name type="common">Sweet wormwood</name>
    <dbReference type="NCBI Taxonomy" id="35608"/>
    <lineage>
        <taxon>Eukaryota</taxon>
        <taxon>Viridiplantae</taxon>
        <taxon>Streptophyta</taxon>
        <taxon>Embryophyta</taxon>
        <taxon>Tracheophyta</taxon>
        <taxon>Spermatophyta</taxon>
        <taxon>Magnoliopsida</taxon>
        <taxon>eudicotyledons</taxon>
        <taxon>Gunneridae</taxon>
        <taxon>Pentapetalae</taxon>
        <taxon>asterids</taxon>
        <taxon>campanulids</taxon>
        <taxon>Asterales</taxon>
        <taxon>Asteraceae</taxon>
        <taxon>Asteroideae</taxon>
        <taxon>Anthemideae</taxon>
        <taxon>Artemisiinae</taxon>
        <taxon>Artemisia</taxon>
    </lineage>
</organism>
<reference evidence="1 2" key="1">
    <citation type="journal article" date="2018" name="Mol. Plant">
        <title>The genome of Artemisia annua provides insight into the evolution of Asteraceae family and artemisinin biosynthesis.</title>
        <authorList>
            <person name="Shen Q."/>
            <person name="Zhang L."/>
            <person name="Liao Z."/>
            <person name="Wang S."/>
            <person name="Yan T."/>
            <person name="Shi P."/>
            <person name="Liu M."/>
            <person name="Fu X."/>
            <person name="Pan Q."/>
            <person name="Wang Y."/>
            <person name="Lv Z."/>
            <person name="Lu X."/>
            <person name="Zhang F."/>
            <person name="Jiang W."/>
            <person name="Ma Y."/>
            <person name="Chen M."/>
            <person name="Hao X."/>
            <person name="Li L."/>
            <person name="Tang Y."/>
            <person name="Lv G."/>
            <person name="Zhou Y."/>
            <person name="Sun X."/>
            <person name="Brodelius P.E."/>
            <person name="Rose J.K.C."/>
            <person name="Tang K."/>
        </authorList>
    </citation>
    <scope>NUCLEOTIDE SEQUENCE [LARGE SCALE GENOMIC DNA]</scope>
    <source>
        <strain evidence="2">cv. Huhao1</strain>
        <tissue evidence="1">Leaf</tissue>
    </source>
</reference>
<keyword evidence="2" id="KW-1185">Reference proteome</keyword>
<gene>
    <name evidence="1" type="ORF">CTI12_AA612310</name>
</gene>
<dbReference type="STRING" id="35608.A0A2U1KF02"/>
<dbReference type="GO" id="GO:0016301">
    <property type="term" value="F:kinase activity"/>
    <property type="evidence" value="ECO:0007669"/>
    <property type="project" value="UniProtKB-KW"/>
</dbReference>
<dbReference type="OrthoDB" id="9948461at2759"/>
<protein>
    <submittedName>
        <fullName evidence="1">Calcium-dependent protein kinase SK5</fullName>
    </submittedName>
</protein>
<proteinExistence type="predicted"/>
<keyword evidence="1" id="KW-0808">Transferase</keyword>
<keyword evidence="1" id="KW-0418">Kinase</keyword>
<accession>A0A2U1KF02</accession>
<sequence length="87" mass="10099">MLDRIPNKRIIAHEVVCHPRIVDDKFSLDEPLDSAIESCFKQFYAMNKLKKMALRVSGEDVVENESKQISPYSKTTMRKSVYTNLSY</sequence>
<dbReference type="Proteomes" id="UP000245207">
    <property type="component" value="Unassembled WGS sequence"/>
</dbReference>
<name>A0A2U1KF02_ARTAN</name>